<keyword evidence="2" id="KW-1185">Reference proteome</keyword>
<name>A0ABV7H6A5_9BURK</name>
<evidence type="ECO:0000313" key="2">
    <source>
        <dbReference type="Proteomes" id="UP001595556"/>
    </source>
</evidence>
<comment type="caution">
    <text evidence="1">The sequence shown here is derived from an EMBL/GenBank/DDBJ whole genome shotgun (WGS) entry which is preliminary data.</text>
</comment>
<protein>
    <recommendedName>
        <fullName evidence="3">Nucleotidyltransferase domain-containing protein</fullName>
    </recommendedName>
</protein>
<organism evidence="1 2">
    <name type="scientific">Piscinibacterium candidicorallinum</name>
    <dbReference type="NCBI Taxonomy" id="1793872"/>
    <lineage>
        <taxon>Bacteria</taxon>
        <taxon>Pseudomonadati</taxon>
        <taxon>Pseudomonadota</taxon>
        <taxon>Betaproteobacteria</taxon>
        <taxon>Burkholderiales</taxon>
        <taxon>Piscinibacterium</taxon>
    </lineage>
</organism>
<dbReference type="Gene3D" id="3.30.460.10">
    <property type="entry name" value="Beta Polymerase, domain 2"/>
    <property type="match status" value="1"/>
</dbReference>
<sequence length="264" mass="29049">MTPAGLHQRLAALAASLQSRPDALALLALGSVGRETARIDAWSDLDFFVIVRPGAKAAYVRELDWLAAAHPIAWAFKNTADGYKALMADGVLCEFAVFEPQELPGIPFAPGRWIWRREEEVPEHWATPVPELPQPQSADWRVGEALSNLLVGLQRYLRGERVAAMRMVQVYAMDRVMELIDAAEAHAPGVSRDPFTADRRFELRHPARASEVRGWAPGIDRTPQAALALLDELARHQSLPEAVAARIRALAAQCGAPHPDRPKA</sequence>
<reference evidence="2" key="1">
    <citation type="journal article" date="2019" name="Int. J. Syst. Evol. Microbiol.">
        <title>The Global Catalogue of Microorganisms (GCM) 10K type strain sequencing project: providing services to taxonomists for standard genome sequencing and annotation.</title>
        <authorList>
            <consortium name="The Broad Institute Genomics Platform"/>
            <consortium name="The Broad Institute Genome Sequencing Center for Infectious Disease"/>
            <person name="Wu L."/>
            <person name="Ma J."/>
        </authorList>
    </citation>
    <scope>NUCLEOTIDE SEQUENCE [LARGE SCALE GENOMIC DNA]</scope>
    <source>
        <strain evidence="2">KCTC 52168</strain>
    </source>
</reference>
<gene>
    <name evidence="1" type="ORF">ACFOEN_05530</name>
</gene>
<proteinExistence type="predicted"/>
<evidence type="ECO:0000313" key="1">
    <source>
        <dbReference type="EMBL" id="MFC3147101.1"/>
    </source>
</evidence>
<dbReference type="InterPro" id="IPR043519">
    <property type="entry name" value="NT_sf"/>
</dbReference>
<dbReference type="RefSeq" id="WP_377301840.1">
    <property type="nucleotide sequence ID" value="NZ_CP180191.1"/>
</dbReference>
<evidence type="ECO:0008006" key="3">
    <source>
        <dbReference type="Google" id="ProtNLM"/>
    </source>
</evidence>
<dbReference type="EMBL" id="JBHRTI010000003">
    <property type="protein sequence ID" value="MFC3147101.1"/>
    <property type="molecule type" value="Genomic_DNA"/>
</dbReference>
<dbReference type="Proteomes" id="UP001595556">
    <property type="component" value="Unassembled WGS sequence"/>
</dbReference>
<accession>A0ABV7H6A5</accession>
<dbReference type="SUPFAM" id="SSF81301">
    <property type="entry name" value="Nucleotidyltransferase"/>
    <property type="match status" value="1"/>
</dbReference>